<feature type="domain" description="Acetyl xylan esterase" evidence="2">
    <location>
        <begin position="1"/>
        <end position="330"/>
    </location>
</feature>
<feature type="region of interest" description="Disordered" evidence="1">
    <location>
        <begin position="117"/>
        <end position="136"/>
    </location>
</feature>
<dbReference type="InterPro" id="IPR039069">
    <property type="entry name" value="CE7"/>
</dbReference>
<keyword evidence="3" id="KW-0378">Hydrolase</keyword>
<comment type="caution">
    <text evidence="3">The sequence shown here is derived from an EMBL/GenBank/DDBJ whole genome shotgun (WGS) entry which is preliminary data.</text>
</comment>
<accession>A0ABS4UX61</accession>
<dbReference type="Gene3D" id="3.40.50.1820">
    <property type="entry name" value="alpha/beta hydrolase"/>
    <property type="match status" value="1"/>
</dbReference>
<organism evidence="3 4">
    <name type="scientific">Kribbella aluminosa</name>
    <dbReference type="NCBI Taxonomy" id="416017"/>
    <lineage>
        <taxon>Bacteria</taxon>
        <taxon>Bacillati</taxon>
        <taxon>Actinomycetota</taxon>
        <taxon>Actinomycetes</taxon>
        <taxon>Propionibacteriales</taxon>
        <taxon>Kribbellaceae</taxon>
        <taxon>Kribbella</taxon>
    </lineage>
</organism>
<dbReference type="Pfam" id="PF05448">
    <property type="entry name" value="AXE1"/>
    <property type="match status" value="1"/>
</dbReference>
<dbReference type="PANTHER" id="PTHR40111">
    <property type="entry name" value="CEPHALOSPORIN-C DEACETYLASE"/>
    <property type="match status" value="1"/>
</dbReference>
<keyword evidence="4" id="KW-1185">Reference proteome</keyword>
<feature type="compositionally biased region" description="Gly residues" evidence="1">
    <location>
        <begin position="119"/>
        <end position="128"/>
    </location>
</feature>
<protein>
    <submittedName>
        <fullName evidence="3">Cephalosporin-C deacetylase</fullName>
        <ecNumber evidence="3">3.1.1.41</ecNumber>
    </submittedName>
</protein>
<dbReference type="GO" id="GO:0047739">
    <property type="term" value="F:cephalosporin-C deacetylase activity"/>
    <property type="evidence" value="ECO:0007669"/>
    <property type="project" value="UniProtKB-EC"/>
</dbReference>
<proteinExistence type="predicted"/>
<reference evidence="3 4" key="1">
    <citation type="submission" date="2021-03" db="EMBL/GenBank/DDBJ databases">
        <title>Sequencing the genomes of 1000 actinobacteria strains.</title>
        <authorList>
            <person name="Klenk H.-P."/>
        </authorList>
    </citation>
    <scope>NUCLEOTIDE SEQUENCE [LARGE SCALE GENOMIC DNA]</scope>
    <source>
        <strain evidence="3 4">DSM 18824</strain>
    </source>
</reference>
<gene>
    <name evidence="3" type="ORF">JOF29_007219</name>
</gene>
<dbReference type="RefSeq" id="WP_209698676.1">
    <property type="nucleotide sequence ID" value="NZ_BAAAVU010000023.1"/>
</dbReference>
<evidence type="ECO:0000313" key="3">
    <source>
        <dbReference type="EMBL" id="MBP2356109.1"/>
    </source>
</evidence>
<dbReference type="InterPro" id="IPR008391">
    <property type="entry name" value="AXE1_dom"/>
</dbReference>
<evidence type="ECO:0000256" key="1">
    <source>
        <dbReference type="SAM" id="MobiDB-lite"/>
    </source>
</evidence>
<dbReference type="EC" id="3.1.1.41" evidence="3"/>
<evidence type="ECO:0000313" key="4">
    <source>
        <dbReference type="Proteomes" id="UP000755585"/>
    </source>
</evidence>
<sequence length="335" mass="35605">MSQYDLPLNELAGYRGALPEPTDFDAFWSGTMHANAHPSAVTAERVETPWSLIDAYDITFAGYGGAPIKAWLTVPAGADTPRPAVVTYHGHTRGRAFPHTDLLWAVAGYAHLSVDTRGQGSGSGGPGSGSPDPDVAAGLPHAPGYLTLGVEDPATFFYRRVFVDAARVLAAAAELPYVDAGRIVVHGASQGGGIALAAAALARHVGVSLRGVGVDVPYLCAFPRSIRLVDTHPYNEVTKYLAAWRDREETVYRTLSYFDGALLGQRAEAPALFSVGLMDLTCPPSSVYAAFNRYGSLAAPEVEKTIKVYGHNGHEGGGDYQTLAQAEFFQRVAAR</sequence>
<name>A0ABS4UX61_9ACTN</name>
<dbReference type="SUPFAM" id="SSF53474">
    <property type="entry name" value="alpha/beta-Hydrolases"/>
    <property type="match status" value="1"/>
</dbReference>
<dbReference type="PANTHER" id="PTHR40111:SF1">
    <property type="entry name" value="CEPHALOSPORIN-C DEACETYLASE"/>
    <property type="match status" value="1"/>
</dbReference>
<dbReference type="InterPro" id="IPR029058">
    <property type="entry name" value="AB_hydrolase_fold"/>
</dbReference>
<dbReference type="Proteomes" id="UP000755585">
    <property type="component" value="Unassembled WGS sequence"/>
</dbReference>
<evidence type="ECO:0000259" key="2">
    <source>
        <dbReference type="Pfam" id="PF05448"/>
    </source>
</evidence>
<dbReference type="EMBL" id="JAGINT010000002">
    <property type="protein sequence ID" value="MBP2356109.1"/>
    <property type="molecule type" value="Genomic_DNA"/>
</dbReference>